<dbReference type="CDD" id="cd02966">
    <property type="entry name" value="TlpA_like_family"/>
    <property type="match status" value="1"/>
</dbReference>
<dbReference type="InterPro" id="IPR000866">
    <property type="entry name" value="AhpC/TSA"/>
</dbReference>
<dbReference type="InParanoid" id="A0A2P6MYY0"/>
<sequence>MGVKFVKGQHVDFSDLMSKKQTVFVFEFWATWCGPCRQTVGHLTQLQKQYESQNVIFVGISDEDEKTVKRFVDQMGGKMDYRVAIDRTRKMNENYMQSFNVRGIPHAFVVDKEGKVAWHGHPGEGSFGVEIQKAVNARAKPSIDHKSMSEEQQNVLSVSDIKSILKYHHVDFSGAVEKQDLLDLLRTKC</sequence>
<name>A0A2P6MYY0_9EUKA</name>
<dbReference type="Pfam" id="PF00578">
    <property type="entry name" value="AhpC-TSA"/>
    <property type="match status" value="1"/>
</dbReference>
<dbReference type="InterPro" id="IPR050553">
    <property type="entry name" value="Thioredoxin_ResA/DsbE_sf"/>
</dbReference>
<evidence type="ECO:0000313" key="3">
    <source>
        <dbReference type="Proteomes" id="UP000241769"/>
    </source>
</evidence>
<dbReference type="GO" id="GO:0016209">
    <property type="term" value="F:antioxidant activity"/>
    <property type="evidence" value="ECO:0007669"/>
    <property type="project" value="InterPro"/>
</dbReference>
<keyword evidence="3" id="KW-1185">Reference proteome</keyword>
<organism evidence="2 3">
    <name type="scientific">Planoprotostelium fungivorum</name>
    <dbReference type="NCBI Taxonomy" id="1890364"/>
    <lineage>
        <taxon>Eukaryota</taxon>
        <taxon>Amoebozoa</taxon>
        <taxon>Evosea</taxon>
        <taxon>Variosea</taxon>
        <taxon>Cavosteliida</taxon>
        <taxon>Cavosteliaceae</taxon>
        <taxon>Planoprotostelium</taxon>
    </lineage>
</organism>
<gene>
    <name evidence="2" type="ORF">PROFUN_06190</name>
</gene>
<dbReference type="PROSITE" id="PS51352">
    <property type="entry name" value="THIOREDOXIN_2"/>
    <property type="match status" value="1"/>
</dbReference>
<evidence type="ECO:0000259" key="1">
    <source>
        <dbReference type="PROSITE" id="PS51352"/>
    </source>
</evidence>
<comment type="caution">
    <text evidence="2">The sequence shown here is derived from an EMBL/GenBank/DDBJ whole genome shotgun (WGS) entry which is preliminary data.</text>
</comment>
<dbReference type="GO" id="GO:0016491">
    <property type="term" value="F:oxidoreductase activity"/>
    <property type="evidence" value="ECO:0007669"/>
    <property type="project" value="InterPro"/>
</dbReference>
<dbReference type="PANTHER" id="PTHR42852">
    <property type="entry name" value="THIOL:DISULFIDE INTERCHANGE PROTEIN DSBE"/>
    <property type="match status" value="1"/>
</dbReference>
<dbReference type="SUPFAM" id="SSF52833">
    <property type="entry name" value="Thioredoxin-like"/>
    <property type="match status" value="1"/>
</dbReference>
<dbReference type="Gene3D" id="3.40.30.10">
    <property type="entry name" value="Glutaredoxin"/>
    <property type="match status" value="1"/>
</dbReference>
<accession>A0A2P6MYY0</accession>
<dbReference type="InterPro" id="IPR013766">
    <property type="entry name" value="Thioredoxin_domain"/>
</dbReference>
<reference evidence="2 3" key="1">
    <citation type="journal article" date="2018" name="Genome Biol. Evol.">
        <title>Multiple Roots of Fruiting Body Formation in Amoebozoa.</title>
        <authorList>
            <person name="Hillmann F."/>
            <person name="Forbes G."/>
            <person name="Novohradska S."/>
            <person name="Ferling I."/>
            <person name="Riege K."/>
            <person name="Groth M."/>
            <person name="Westermann M."/>
            <person name="Marz M."/>
            <person name="Spaller T."/>
            <person name="Winckler T."/>
            <person name="Schaap P."/>
            <person name="Glockner G."/>
        </authorList>
    </citation>
    <scope>NUCLEOTIDE SEQUENCE [LARGE SCALE GENOMIC DNA]</scope>
    <source>
        <strain evidence="2 3">Jena</strain>
    </source>
</reference>
<evidence type="ECO:0000313" key="2">
    <source>
        <dbReference type="EMBL" id="PRP76912.1"/>
    </source>
</evidence>
<dbReference type="OrthoDB" id="2137521at2759"/>
<feature type="domain" description="Thioredoxin" evidence="1">
    <location>
        <begin position="1"/>
        <end position="140"/>
    </location>
</feature>
<dbReference type="AlphaFoldDB" id="A0A2P6MYY0"/>
<dbReference type="Proteomes" id="UP000241769">
    <property type="component" value="Unassembled WGS sequence"/>
</dbReference>
<dbReference type="EMBL" id="MDYQ01000292">
    <property type="protein sequence ID" value="PRP76912.1"/>
    <property type="molecule type" value="Genomic_DNA"/>
</dbReference>
<dbReference type="PANTHER" id="PTHR42852:SF18">
    <property type="entry name" value="CHROMOSOME UNDETERMINED SCAFFOLD_47, WHOLE GENOME SHOTGUN SEQUENCE"/>
    <property type="match status" value="1"/>
</dbReference>
<proteinExistence type="predicted"/>
<dbReference type="InterPro" id="IPR036249">
    <property type="entry name" value="Thioredoxin-like_sf"/>
</dbReference>
<protein>
    <submittedName>
        <fullName evidence="2">Redoxin domain-containing protein</fullName>
    </submittedName>
</protein>